<feature type="compositionally biased region" description="Pro residues" evidence="10">
    <location>
        <begin position="98"/>
        <end position="112"/>
    </location>
</feature>
<comment type="subcellular location">
    <subcellularLocation>
        <location evidence="1">Cell inner membrane</location>
        <topology evidence="1">Single-pass membrane protein</topology>
        <orientation evidence="1">Periplasmic side</orientation>
    </subcellularLocation>
</comment>
<dbReference type="PROSITE" id="PS52015">
    <property type="entry name" value="TONB_CTD"/>
    <property type="match status" value="1"/>
</dbReference>
<keyword evidence="6" id="KW-0812">Transmembrane</keyword>
<dbReference type="NCBIfam" id="TIGR01352">
    <property type="entry name" value="tonB_Cterm"/>
    <property type="match status" value="1"/>
</dbReference>
<keyword evidence="9" id="KW-0472">Membrane</keyword>
<gene>
    <name evidence="12" type="ORF">GCM10011585_14780</name>
</gene>
<dbReference type="GO" id="GO:0098797">
    <property type="term" value="C:plasma membrane protein complex"/>
    <property type="evidence" value="ECO:0007669"/>
    <property type="project" value="TreeGrafter"/>
</dbReference>
<evidence type="ECO:0000256" key="9">
    <source>
        <dbReference type="ARBA" id="ARBA00023136"/>
    </source>
</evidence>
<keyword evidence="13" id="KW-1185">Reference proteome</keyword>
<evidence type="ECO:0000259" key="11">
    <source>
        <dbReference type="PROSITE" id="PS52015"/>
    </source>
</evidence>
<accession>A0A917M2T2</accession>
<keyword evidence="3" id="KW-0813">Transport</keyword>
<evidence type="ECO:0000256" key="4">
    <source>
        <dbReference type="ARBA" id="ARBA00022475"/>
    </source>
</evidence>
<reference evidence="12" key="1">
    <citation type="journal article" date="2014" name="Int. J. Syst. Evol. Microbiol.">
        <title>Complete genome sequence of Corynebacterium casei LMG S-19264T (=DSM 44701T), isolated from a smear-ripened cheese.</title>
        <authorList>
            <consortium name="US DOE Joint Genome Institute (JGI-PGF)"/>
            <person name="Walter F."/>
            <person name="Albersmeier A."/>
            <person name="Kalinowski J."/>
            <person name="Ruckert C."/>
        </authorList>
    </citation>
    <scope>NUCLEOTIDE SEQUENCE</scope>
    <source>
        <strain evidence="12">CGMCC 1.12997</strain>
    </source>
</reference>
<dbReference type="InterPro" id="IPR051045">
    <property type="entry name" value="TonB-dependent_transducer"/>
</dbReference>
<dbReference type="GO" id="GO:0015031">
    <property type="term" value="P:protein transport"/>
    <property type="evidence" value="ECO:0007669"/>
    <property type="project" value="UniProtKB-KW"/>
</dbReference>
<keyword evidence="5" id="KW-0997">Cell inner membrane</keyword>
<dbReference type="Proteomes" id="UP000647241">
    <property type="component" value="Unassembled WGS sequence"/>
</dbReference>
<reference evidence="12" key="2">
    <citation type="submission" date="2020-09" db="EMBL/GenBank/DDBJ databases">
        <authorList>
            <person name="Sun Q."/>
            <person name="Zhou Y."/>
        </authorList>
    </citation>
    <scope>NUCLEOTIDE SEQUENCE</scope>
    <source>
        <strain evidence="12">CGMCC 1.12997</strain>
    </source>
</reference>
<evidence type="ECO:0000256" key="6">
    <source>
        <dbReference type="ARBA" id="ARBA00022692"/>
    </source>
</evidence>
<evidence type="ECO:0000256" key="8">
    <source>
        <dbReference type="ARBA" id="ARBA00022989"/>
    </source>
</evidence>
<dbReference type="PANTHER" id="PTHR33446">
    <property type="entry name" value="PROTEIN TONB-RELATED"/>
    <property type="match status" value="1"/>
</dbReference>
<dbReference type="AlphaFoldDB" id="A0A917M2T2"/>
<organism evidence="12 13">
    <name type="scientific">Edaphobacter dinghuensis</name>
    <dbReference type="NCBI Taxonomy" id="1560005"/>
    <lineage>
        <taxon>Bacteria</taxon>
        <taxon>Pseudomonadati</taxon>
        <taxon>Acidobacteriota</taxon>
        <taxon>Terriglobia</taxon>
        <taxon>Terriglobales</taxon>
        <taxon>Acidobacteriaceae</taxon>
        <taxon>Edaphobacter</taxon>
    </lineage>
</organism>
<keyword evidence="8" id="KW-1133">Transmembrane helix</keyword>
<dbReference type="EMBL" id="BMGT01000002">
    <property type="protein sequence ID" value="GGG73348.1"/>
    <property type="molecule type" value="Genomic_DNA"/>
</dbReference>
<dbReference type="PANTHER" id="PTHR33446:SF2">
    <property type="entry name" value="PROTEIN TONB"/>
    <property type="match status" value="1"/>
</dbReference>
<comment type="caution">
    <text evidence="12">The sequence shown here is derived from an EMBL/GenBank/DDBJ whole genome shotgun (WGS) entry which is preliminary data.</text>
</comment>
<evidence type="ECO:0000256" key="1">
    <source>
        <dbReference type="ARBA" id="ARBA00004383"/>
    </source>
</evidence>
<dbReference type="Gene3D" id="3.30.1150.10">
    <property type="match status" value="1"/>
</dbReference>
<sequence length="240" mass="26016">MLHALVVALILGWAYIFRSHTPPWGENASNAGAIQATMVASIPLPPKQRDLDTGVLTSETPSPAPVIAKEKTAPPPDLKAVPIPQKVVKPPKVAPKETPQPPKHIQPVPPQPKKATTGETGGIRIPEATMQMKNGSASMSVQDRAFGARFAYYVNIVNRTVAQNWYTQEADPIASNGKSVTIVFDINREGVPSNARIETRSGSPTLDTSALRALQRVEGFGPLPQGDHITVEYTFNYRRQ</sequence>
<dbReference type="GO" id="GO:0055085">
    <property type="term" value="P:transmembrane transport"/>
    <property type="evidence" value="ECO:0007669"/>
    <property type="project" value="InterPro"/>
</dbReference>
<dbReference type="InterPro" id="IPR037682">
    <property type="entry name" value="TonB_C"/>
</dbReference>
<evidence type="ECO:0000256" key="5">
    <source>
        <dbReference type="ARBA" id="ARBA00022519"/>
    </source>
</evidence>
<evidence type="ECO:0000313" key="13">
    <source>
        <dbReference type="Proteomes" id="UP000647241"/>
    </source>
</evidence>
<dbReference type="SUPFAM" id="SSF74653">
    <property type="entry name" value="TolA/TonB C-terminal domain"/>
    <property type="match status" value="1"/>
</dbReference>
<evidence type="ECO:0000256" key="3">
    <source>
        <dbReference type="ARBA" id="ARBA00022448"/>
    </source>
</evidence>
<protein>
    <recommendedName>
        <fullName evidence="11">TonB C-terminal domain-containing protein</fullName>
    </recommendedName>
</protein>
<keyword evidence="4" id="KW-1003">Cell membrane</keyword>
<proteinExistence type="inferred from homology"/>
<comment type="similarity">
    <text evidence="2">Belongs to the TonB family.</text>
</comment>
<evidence type="ECO:0000256" key="2">
    <source>
        <dbReference type="ARBA" id="ARBA00006555"/>
    </source>
</evidence>
<name>A0A917M2T2_9BACT</name>
<evidence type="ECO:0000313" key="12">
    <source>
        <dbReference type="EMBL" id="GGG73348.1"/>
    </source>
</evidence>
<dbReference type="GO" id="GO:0031992">
    <property type="term" value="F:energy transducer activity"/>
    <property type="evidence" value="ECO:0007669"/>
    <property type="project" value="TreeGrafter"/>
</dbReference>
<dbReference type="Pfam" id="PF13103">
    <property type="entry name" value="TonB_2"/>
    <property type="match status" value="1"/>
</dbReference>
<dbReference type="RefSeq" id="WP_188553545.1">
    <property type="nucleotide sequence ID" value="NZ_BMGT01000002.1"/>
</dbReference>
<evidence type="ECO:0000256" key="7">
    <source>
        <dbReference type="ARBA" id="ARBA00022927"/>
    </source>
</evidence>
<keyword evidence="7" id="KW-0653">Protein transport</keyword>
<dbReference type="InterPro" id="IPR006260">
    <property type="entry name" value="TonB/TolA_C"/>
</dbReference>
<feature type="compositionally biased region" description="Low complexity" evidence="10">
    <location>
        <begin position="79"/>
        <end position="91"/>
    </location>
</feature>
<evidence type="ECO:0000256" key="10">
    <source>
        <dbReference type="SAM" id="MobiDB-lite"/>
    </source>
</evidence>
<feature type="region of interest" description="Disordered" evidence="10">
    <location>
        <begin position="44"/>
        <end position="122"/>
    </location>
</feature>
<feature type="domain" description="TonB C-terminal" evidence="11">
    <location>
        <begin position="151"/>
        <end position="240"/>
    </location>
</feature>